<dbReference type="InterPro" id="IPR005152">
    <property type="entry name" value="Lipase_secreted"/>
</dbReference>
<dbReference type="Gene3D" id="3.40.50.1820">
    <property type="entry name" value="alpha/beta hydrolase"/>
    <property type="match status" value="2"/>
</dbReference>
<evidence type="ECO:0000259" key="1">
    <source>
        <dbReference type="Pfam" id="PF12697"/>
    </source>
</evidence>
<protein>
    <submittedName>
        <fullName evidence="2">Secretory lipase</fullName>
    </submittedName>
</protein>
<comment type="caution">
    <text evidence="2">The sequence shown here is derived from an EMBL/GenBank/DDBJ whole genome shotgun (WGS) entry which is preliminary data.</text>
</comment>
<proteinExistence type="predicted"/>
<keyword evidence="3" id="KW-1185">Reference proteome</keyword>
<sequence length="475" mass="51139">MVFVLSTASSQETALPGPQCQDFASSYKLSAEQISRANISQATAYNVEIALNFERSNWATNSVTVDPFYRVDTTWSSSALPGTLFTIENVTNTSLYTLPASVSLSRITYQTLALNGTTTPTSAYILWPYIPRSFTNISGHPIIGWAHGTSGIFPECAPSHIRNLWYQYSAPFTMALQGYVVVAPDYAGLGIGRTSRNHGTLIKHPYLLSFSQAHDLLYAVKAAQAAFPSLSQSFVTVGHSQGGGAVWAAATLSANMSHLSGYLGTVAASPTPAGTAYLEILSKVAPGGLPVSLYLAYGIQAAYEGVDGREIFTSEGLQRLALFQELRGCSSVATLLFEMHKTPWVTPNISAHWAARAFAAAGDYSAKAIGVPMLVLQGLSDETVLPAWTQESVERTCAAFPGSALDLVAFEGVTHVPVMYAGQRIWLDWVADRFNGVPVEGGCRTSTIKGMREKGDYLAEFNYFLEPVTEAYQVA</sequence>
<dbReference type="Proteomes" id="UP000774617">
    <property type="component" value="Unassembled WGS sequence"/>
</dbReference>
<gene>
    <name evidence="2" type="ORF">B0J12DRAFT_582440</name>
</gene>
<evidence type="ECO:0000313" key="3">
    <source>
        <dbReference type="Proteomes" id="UP000774617"/>
    </source>
</evidence>
<dbReference type="PANTHER" id="PTHR34853">
    <property type="match status" value="1"/>
</dbReference>
<dbReference type="EMBL" id="JAGTJR010000039">
    <property type="protein sequence ID" value="KAH7033973.1"/>
    <property type="molecule type" value="Genomic_DNA"/>
</dbReference>
<dbReference type="PANTHER" id="PTHR34853:SF1">
    <property type="entry name" value="LIPASE 5"/>
    <property type="match status" value="1"/>
</dbReference>
<organism evidence="2 3">
    <name type="scientific">Macrophomina phaseolina</name>
    <dbReference type="NCBI Taxonomy" id="35725"/>
    <lineage>
        <taxon>Eukaryota</taxon>
        <taxon>Fungi</taxon>
        <taxon>Dikarya</taxon>
        <taxon>Ascomycota</taxon>
        <taxon>Pezizomycotina</taxon>
        <taxon>Dothideomycetes</taxon>
        <taxon>Dothideomycetes incertae sedis</taxon>
        <taxon>Botryosphaeriales</taxon>
        <taxon>Botryosphaeriaceae</taxon>
        <taxon>Macrophomina</taxon>
    </lineage>
</organism>
<evidence type="ECO:0000313" key="2">
    <source>
        <dbReference type="EMBL" id="KAH7033973.1"/>
    </source>
</evidence>
<accession>A0ABQ8FXL4</accession>
<dbReference type="InterPro" id="IPR029058">
    <property type="entry name" value="AB_hydrolase_fold"/>
</dbReference>
<reference evidence="2 3" key="1">
    <citation type="journal article" date="2021" name="Nat. Commun.">
        <title>Genetic determinants of endophytism in the Arabidopsis root mycobiome.</title>
        <authorList>
            <person name="Mesny F."/>
            <person name="Miyauchi S."/>
            <person name="Thiergart T."/>
            <person name="Pickel B."/>
            <person name="Atanasova L."/>
            <person name="Karlsson M."/>
            <person name="Huettel B."/>
            <person name="Barry K.W."/>
            <person name="Haridas S."/>
            <person name="Chen C."/>
            <person name="Bauer D."/>
            <person name="Andreopoulos W."/>
            <person name="Pangilinan J."/>
            <person name="LaButti K."/>
            <person name="Riley R."/>
            <person name="Lipzen A."/>
            <person name="Clum A."/>
            <person name="Drula E."/>
            <person name="Henrissat B."/>
            <person name="Kohler A."/>
            <person name="Grigoriev I.V."/>
            <person name="Martin F.M."/>
            <person name="Hacquard S."/>
        </authorList>
    </citation>
    <scope>NUCLEOTIDE SEQUENCE [LARGE SCALE GENOMIC DNA]</scope>
    <source>
        <strain evidence="2 3">MPI-SDFR-AT-0080</strain>
    </source>
</reference>
<dbReference type="Pfam" id="PF12697">
    <property type="entry name" value="Abhydrolase_6"/>
    <property type="match status" value="1"/>
</dbReference>
<dbReference type="InterPro" id="IPR000073">
    <property type="entry name" value="AB_hydrolase_1"/>
</dbReference>
<feature type="domain" description="AB hydrolase-1" evidence="1">
    <location>
        <begin position="165"/>
        <end position="419"/>
    </location>
</feature>
<dbReference type="SUPFAM" id="SSF53474">
    <property type="entry name" value="alpha/beta-Hydrolases"/>
    <property type="match status" value="1"/>
</dbReference>
<name>A0ABQ8FXL4_9PEZI</name>